<keyword evidence="2" id="KW-1185">Reference proteome</keyword>
<dbReference type="EMBL" id="JAUSUI010000001">
    <property type="protein sequence ID" value="MDQ0301383.1"/>
    <property type="molecule type" value="Genomic_DNA"/>
</dbReference>
<organism evidence="1 2">
    <name type="scientific">Ancylobacter polymorphus</name>
    <dbReference type="NCBI Taxonomy" id="223390"/>
    <lineage>
        <taxon>Bacteria</taxon>
        <taxon>Pseudomonadati</taxon>
        <taxon>Pseudomonadota</taxon>
        <taxon>Alphaproteobacteria</taxon>
        <taxon>Hyphomicrobiales</taxon>
        <taxon>Xanthobacteraceae</taxon>
        <taxon>Ancylobacter</taxon>
    </lineage>
</organism>
<protein>
    <submittedName>
        <fullName evidence="1">Uncharacterized protein</fullName>
    </submittedName>
</protein>
<dbReference type="Proteomes" id="UP001224682">
    <property type="component" value="Unassembled WGS sequence"/>
</dbReference>
<accession>A0ABU0B6E0</accession>
<evidence type="ECO:0000313" key="2">
    <source>
        <dbReference type="Proteomes" id="UP001224682"/>
    </source>
</evidence>
<sequence length="197" mass="20607">MPVVTDHIRGPWRAEGWENLVVNDADGNTVVCCPGGSRGATLDQLQARAALIAAAPETARHRDALIDALHDLLTRPTDAAARLRARAAIEAASVPADPAAEALRRAESFIAGFEDDETQEGIADLLATIRAAIAGAPADPVRDAAGDMLALLKGALEAWPEIDTDEEINGGDMVEWFGDFAERAAGIIAKAEGHANG</sequence>
<comment type="caution">
    <text evidence="1">The sequence shown here is derived from an EMBL/GenBank/DDBJ whole genome shotgun (WGS) entry which is preliminary data.</text>
</comment>
<name>A0ABU0B6E0_9HYPH</name>
<evidence type="ECO:0000313" key="1">
    <source>
        <dbReference type="EMBL" id="MDQ0301383.1"/>
    </source>
</evidence>
<dbReference type="RefSeq" id="WP_307017692.1">
    <property type="nucleotide sequence ID" value="NZ_JAUSUI010000001.1"/>
</dbReference>
<proteinExistence type="predicted"/>
<gene>
    <name evidence="1" type="ORF">J2S75_000394</name>
</gene>
<reference evidence="1 2" key="1">
    <citation type="submission" date="2023-07" db="EMBL/GenBank/DDBJ databases">
        <title>Genomic Encyclopedia of Type Strains, Phase IV (KMG-IV): sequencing the most valuable type-strain genomes for metagenomic binning, comparative biology and taxonomic classification.</title>
        <authorList>
            <person name="Goeker M."/>
        </authorList>
    </citation>
    <scope>NUCLEOTIDE SEQUENCE [LARGE SCALE GENOMIC DNA]</scope>
    <source>
        <strain evidence="1 2">DSM 2457</strain>
    </source>
</reference>